<dbReference type="InterPro" id="IPR012433">
    <property type="entry name" value="Imm11"/>
</dbReference>
<gene>
    <name evidence="2" type="ORF">E4V82_23350</name>
</gene>
<protein>
    <submittedName>
        <fullName evidence="2">Maleate cis-trans isomerase</fullName>
    </submittedName>
</protein>
<dbReference type="Proteomes" id="UP000342249">
    <property type="component" value="Unassembled WGS sequence"/>
</dbReference>
<sequence>MKYYKLIYDFENDDDYIGCTASDKLNLNQYIVCEGNKIEVWNDDISFDFNPDEGKVGTDYLGNSYGWLIFSENLINTINHLVNDSIQYLAIIVRNKKNNTKLLGYHVANVCKVIDALDLGNSKYDLFELDDKKILSVEKYALRKEVIKDYNIFKLENDTIPTFVSEEFKNKIEEDNLTGFQFLEVKVV</sequence>
<evidence type="ECO:0000313" key="3">
    <source>
        <dbReference type="Proteomes" id="UP000342249"/>
    </source>
</evidence>
<comment type="caution">
    <text evidence="2">The sequence shown here is derived from an EMBL/GenBank/DDBJ whole genome shotgun (WGS) entry which is preliminary data.</text>
</comment>
<proteinExistence type="predicted"/>
<dbReference type="RefSeq" id="WP_152754125.1">
    <property type="nucleotide sequence ID" value="NZ_SPSE01000071.1"/>
</dbReference>
<evidence type="ECO:0000259" key="1">
    <source>
        <dbReference type="Pfam" id="PF07791"/>
    </source>
</evidence>
<organism evidence="2 3">
    <name type="scientific">Clostridium estertheticum</name>
    <dbReference type="NCBI Taxonomy" id="238834"/>
    <lineage>
        <taxon>Bacteria</taxon>
        <taxon>Bacillati</taxon>
        <taxon>Bacillota</taxon>
        <taxon>Clostridia</taxon>
        <taxon>Eubacteriales</taxon>
        <taxon>Clostridiaceae</taxon>
        <taxon>Clostridium</taxon>
    </lineage>
</organism>
<dbReference type="EMBL" id="SPSF01000076">
    <property type="protein sequence ID" value="MPQ65001.1"/>
    <property type="molecule type" value="Genomic_DNA"/>
</dbReference>
<accession>A0A5N7J8F2</accession>
<dbReference type="GO" id="GO:0016853">
    <property type="term" value="F:isomerase activity"/>
    <property type="evidence" value="ECO:0007669"/>
    <property type="project" value="UniProtKB-KW"/>
</dbReference>
<feature type="domain" description="Immunity MXAN-0049 protein" evidence="1">
    <location>
        <begin position="3"/>
        <end position="186"/>
    </location>
</feature>
<keyword evidence="2" id="KW-0413">Isomerase</keyword>
<evidence type="ECO:0000313" key="2">
    <source>
        <dbReference type="EMBL" id="MPQ65001.1"/>
    </source>
</evidence>
<dbReference type="Pfam" id="PF07791">
    <property type="entry name" value="Imm11"/>
    <property type="match status" value="1"/>
</dbReference>
<name>A0A5N7J8F2_9CLOT</name>
<reference evidence="2 3" key="1">
    <citation type="journal article" date="2019" name="Lett. Appl. Microbiol.">
        <title>A case of 'blown pack' spoilage of vacuum-packaged pork likely associated with Clostridium estertheticum in Canada.</title>
        <authorList>
            <person name="Zhang P."/>
            <person name="Ward P."/>
            <person name="McMullen L.M."/>
            <person name="Yang X."/>
        </authorList>
    </citation>
    <scope>NUCLEOTIDE SEQUENCE [LARGE SCALE GENOMIC DNA]</scope>
    <source>
        <strain evidence="2 3">MA19</strain>
    </source>
</reference>
<dbReference type="AlphaFoldDB" id="A0A5N7J8F2"/>